<organism evidence="7 8">
    <name type="scientific">Phenylobacterium conjunctum</name>
    <dbReference type="NCBI Taxonomy" id="1298959"/>
    <lineage>
        <taxon>Bacteria</taxon>
        <taxon>Pseudomonadati</taxon>
        <taxon>Pseudomonadota</taxon>
        <taxon>Alphaproteobacteria</taxon>
        <taxon>Caulobacterales</taxon>
        <taxon>Caulobacteraceae</taxon>
        <taxon>Phenylobacterium</taxon>
    </lineage>
</organism>
<dbReference type="PANTHER" id="PTHR43531">
    <property type="entry name" value="PROTEIN ICFG"/>
    <property type="match status" value="1"/>
</dbReference>
<accession>A0ABW3SZ42</accession>
<dbReference type="InterPro" id="IPR003660">
    <property type="entry name" value="HAMP_dom"/>
</dbReference>
<reference evidence="8" key="1">
    <citation type="journal article" date="2019" name="Int. J. Syst. Evol. Microbiol.">
        <title>The Global Catalogue of Microorganisms (GCM) 10K type strain sequencing project: providing services to taxonomists for standard genome sequencing and annotation.</title>
        <authorList>
            <consortium name="The Broad Institute Genomics Platform"/>
            <consortium name="The Broad Institute Genome Sequencing Center for Infectious Disease"/>
            <person name="Wu L."/>
            <person name="Ma J."/>
        </authorList>
    </citation>
    <scope>NUCLEOTIDE SEQUENCE [LARGE SCALE GENOMIC DNA]</scope>
    <source>
        <strain evidence="8">CCUG 55074</strain>
    </source>
</reference>
<keyword evidence="1" id="KW-0145">Chemotaxis</keyword>
<dbReference type="PROSITE" id="PS50111">
    <property type="entry name" value="CHEMOTAXIS_TRANSDUC_2"/>
    <property type="match status" value="1"/>
</dbReference>
<dbReference type="CDD" id="cd18774">
    <property type="entry name" value="PDC2_HK_sensor"/>
    <property type="match status" value="1"/>
</dbReference>
<dbReference type="PANTHER" id="PTHR43531:SF11">
    <property type="entry name" value="METHYL-ACCEPTING CHEMOTAXIS PROTEIN 3"/>
    <property type="match status" value="1"/>
</dbReference>
<gene>
    <name evidence="7" type="ORF">ACFQ27_06240</name>
</gene>
<evidence type="ECO:0000256" key="2">
    <source>
        <dbReference type="ARBA" id="ARBA00029447"/>
    </source>
</evidence>
<dbReference type="Pfam" id="PF00672">
    <property type="entry name" value="HAMP"/>
    <property type="match status" value="1"/>
</dbReference>
<protein>
    <submittedName>
        <fullName evidence="7">Methyl-accepting chemotaxis protein</fullName>
    </submittedName>
</protein>
<dbReference type="CDD" id="cd12913">
    <property type="entry name" value="PDC1_MCP_like"/>
    <property type="match status" value="1"/>
</dbReference>
<evidence type="ECO:0000256" key="4">
    <source>
        <dbReference type="SAM" id="Phobius"/>
    </source>
</evidence>
<dbReference type="SUPFAM" id="SSF158472">
    <property type="entry name" value="HAMP domain-like"/>
    <property type="match status" value="1"/>
</dbReference>
<dbReference type="InterPro" id="IPR051310">
    <property type="entry name" value="MCP_chemotaxis"/>
</dbReference>
<feature type="domain" description="Methyl-accepting transducer" evidence="5">
    <location>
        <begin position="477"/>
        <end position="706"/>
    </location>
</feature>
<evidence type="ECO:0000313" key="8">
    <source>
        <dbReference type="Proteomes" id="UP001597216"/>
    </source>
</evidence>
<evidence type="ECO:0000256" key="3">
    <source>
        <dbReference type="PROSITE-ProRule" id="PRU00284"/>
    </source>
</evidence>
<dbReference type="InterPro" id="IPR004089">
    <property type="entry name" value="MCPsignal_dom"/>
</dbReference>
<dbReference type="SUPFAM" id="SSF58104">
    <property type="entry name" value="Methyl-accepting chemotaxis protein (MCP) signaling domain"/>
    <property type="match status" value="1"/>
</dbReference>
<evidence type="ECO:0000256" key="1">
    <source>
        <dbReference type="ARBA" id="ARBA00022500"/>
    </source>
</evidence>
<dbReference type="RefSeq" id="WP_377352988.1">
    <property type="nucleotide sequence ID" value="NZ_JBHTLQ010000010.1"/>
</dbReference>
<keyword evidence="4" id="KW-0472">Membrane</keyword>
<dbReference type="PROSITE" id="PS50885">
    <property type="entry name" value="HAMP"/>
    <property type="match status" value="2"/>
</dbReference>
<feature type="domain" description="HAMP" evidence="6">
    <location>
        <begin position="420"/>
        <end position="472"/>
    </location>
</feature>
<feature type="domain" description="HAMP" evidence="6">
    <location>
        <begin position="340"/>
        <end position="393"/>
    </location>
</feature>
<dbReference type="SMART" id="SM00304">
    <property type="entry name" value="HAMP"/>
    <property type="match status" value="2"/>
</dbReference>
<dbReference type="Gene3D" id="1.10.287.950">
    <property type="entry name" value="Methyl-accepting chemotaxis protein"/>
    <property type="match status" value="1"/>
</dbReference>
<comment type="similarity">
    <text evidence="2">Belongs to the methyl-accepting chemotaxis (MCP) protein family.</text>
</comment>
<keyword evidence="8" id="KW-1185">Reference proteome</keyword>
<dbReference type="Gene3D" id="3.30.450.20">
    <property type="entry name" value="PAS domain"/>
    <property type="match status" value="2"/>
</dbReference>
<dbReference type="SMART" id="SM00283">
    <property type="entry name" value="MA"/>
    <property type="match status" value="1"/>
</dbReference>
<keyword evidence="4" id="KW-1133">Transmembrane helix</keyword>
<dbReference type="CDD" id="cd06225">
    <property type="entry name" value="HAMP"/>
    <property type="match status" value="1"/>
</dbReference>
<dbReference type="Pfam" id="PF00015">
    <property type="entry name" value="MCPsignal"/>
    <property type="match status" value="1"/>
</dbReference>
<dbReference type="Pfam" id="PF22673">
    <property type="entry name" value="MCP-like_PDC_1"/>
    <property type="match status" value="1"/>
</dbReference>
<comment type="caution">
    <text evidence="7">The sequence shown here is derived from an EMBL/GenBank/DDBJ whole genome shotgun (WGS) entry which is preliminary data.</text>
</comment>
<feature type="transmembrane region" description="Helical" evidence="4">
    <location>
        <begin position="315"/>
        <end position="336"/>
    </location>
</feature>
<keyword evidence="3" id="KW-0807">Transducer</keyword>
<dbReference type="Gene3D" id="6.10.340.10">
    <property type="match status" value="1"/>
</dbReference>
<name>A0ABW3SZ42_9CAUL</name>
<proteinExistence type="inferred from homology"/>
<keyword evidence="4" id="KW-0812">Transmembrane</keyword>
<dbReference type="Proteomes" id="UP001597216">
    <property type="component" value="Unassembled WGS sequence"/>
</dbReference>
<evidence type="ECO:0000259" key="6">
    <source>
        <dbReference type="PROSITE" id="PS50885"/>
    </source>
</evidence>
<evidence type="ECO:0000259" key="5">
    <source>
        <dbReference type="PROSITE" id="PS50111"/>
    </source>
</evidence>
<sequence>MSRRLKVAGKLMLAAGLSISLLVLAGAAVLTWSTGREMTRLSELYAQAIAQDAAREISGELAAVDASTRALAGSMAAAKAGGAHSRPALLELLKPAATAEPVVLGAWTILEPGETLGSDAEAAGRNDLAGTETGRFDAYWVRGKSGLTFQSGSDSDAQEPYYVTSFRSGRGAVLEPYTDDIEGKPVLMTSVTYPIISGGRTIGVAGLDIGLNELAARLDAIHPLGKGRVMLVSPSGVWLSHPDAKLRMKTYADPGMDVIKAALEKGEPGRIRGVKMDGGGAERFVLPVRLNDHGASWVLVADVSHGAVAAPARRLALALFVGGLVLLAAVLGALTFTSTRVIRQPLARLVAAVRGLGEGRFNEPVPGGGTGDEVGEIAEALEGFRHQLAANARLQAERAQADAEAEAERARADALRTSGEEQERVVRTLGEGLAGLAAGDLTLRAHTPFPSEYEPLRQDFNLATDALAQTLGEMVEAAGRLRHSAADISGAANELSRRTENQAGSLEETAAALDQITATVRHASEGAGKAGAAAADARAVAEDSKSVVEAAVSAMARIEASSAQISQIIGVIDEIAFQTNLLALNAGVEAARAGEAGKGFAVVASEVRGLAQRSAEAAKQIKTLIATSGSEVGAGVQHVGRTGEALAAILERIADVHRLVSEITASAREQASGLEAVNAAVSQMDQMTQQNAAMVEETSAAAEALKDQAQSLDRLVARFRLPGGRSQGRRAA</sequence>
<evidence type="ECO:0000313" key="7">
    <source>
        <dbReference type="EMBL" id="MFD1190174.1"/>
    </source>
</evidence>
<dbReference type="CDD" id="cd11386">
    <property type="entry name" value="MCP_signal"/>
    <property type="match status" value="1"/>
</dbReference>
<dbReference type="EMBL" id="JBHTLQ010000010">
    <property type="protein sequence ID" value="MFD1190174.1"/>
    <property type="molecule type" value="Genomic_DNA"/>
</dbReference>